<dbReference type="Gene3D" id="2.160.20.10">
    <property type="entry name" value="Single-stranded right-handed beta-helix, Pectin lyase-like"/>
    <property type="match status" value="1"/>
</dbReference>
<evidence type="ECO:0000256" key="1">
    <source>
        <dbReference type="ARBA" id="ARBA00004191"/>
    </source>
</evidence>
<accession>A0A438J1S9</accession>
<gene>
    <name evidence="13" type="primary">PGLR_10</name>
    <name evidence="13" type="ORF">CK203_023281</name>
</gene>
<evidence type="ECO:0000313" key="14">
    <source>
        <dbReference type="Proteomes" id="UP000288805"/>
    </source>
</evidence>
<keyword evidence="9" id="KW-0961">Cell wall biogenesis/degradation</keyword>
<evidence type="ECO:0000256" key="4">
    <source>
        <dbReference type="ARBA" id="ARBA00022512"/>
    </source>
</evidence>
<evidence type="ECO:0000256" key="6">
    <source>
        <dbReference type="ARBA" id="ARBA00022729"/>
    </source>
</evidence>
<feature type="active site" evidence="11">
    <location>
        <position position="244"/>
    </location>
</feature>
<dbReference type="GO" id="GO:0010047">
    <property type="term" value="P:fruit dehiscence"/>
    <property type="evidence" value="ECO:0007669"/>
    <property type="project" value="UniProtKB-ARBA"/>
</dbReference>
<dbReference type="EMBL" id="QGNW01000068">
    <property type="protein sequence ID" value="RVX02906.1"/>
    <property type="molecule type" value="Genomic_DNA"/>
</dbReference>
<dbReference type="PANTHER" id="PTHR31375">
    <property type="match status" value="1"/>
</dbReference>
<dbReference type="Proteomes" id="UP000288805">
    <property type="component" value="Unassembled WGS sequence"/>
</dbReference>
<dbReference type="FunFam" id="2.160.20.10:FF:000028">
    <property type="entry name" value="Polygalacturonase QRT2"/>
    <property type="match status" value="1"/>
</dbReference>
<keyword evidence="6" id="KW-0732">Signal</keyword>
<evidence type="ECO:0000256" key="5">
    <source>
        <dbReference type="ARBA" id="ARBA00022525"/>
    </source>
</evidence>
<comment type="caution">
    <text evidence="13">The sequence shown here is derived from an EMBL/GenBank/DDBJ whole genome shotgun (WGS) entry which is preliminary data.</text>
</comment>
<dbReference type="SUPFAM" id="SSF51126">
    <property type="entry name" value="Pectin lyase-like"/>
    <property type="match status" value="1"/>
</dbReference>
<dbReference type="GO" id="GO:0004650">
    <property type="term" value="F:polygalacturonase activity"/>
    <property type="evidence" value="ECO:0007669"/>
    <property type="project" value="UniProtKB-EC"/>
</dbReference>
<name>A0A438J1S9_VITVI</name>
<evidence type="ECO:0000313" key="13">
    <source>
        <dbReference type="EMBL" id="RVX02906.1"/>
    </source>
</evidence>
<organism evidence="13 14">
    <name type="scientific">Vitis vinifera</name>
    <name type="common">Grape</name>
    <dbReference type="NCBI Taxonomy" id="29760"/>
    <lineage>
        <taxon>Eukaryota</taxon>
        <taxon>Viridiplantae</taxon>
        <taxon>Streptophyta</taxon>
        <taxon>Embryophyta</taxon>
        <taxon>Tracheophyta</taxon>
        <taxon>Spermatophyta</taxon>
        <taxon>Magnoliopsida</taxon>
        <taxon>eudicotyledons</taxon>
        <taxon>Gunneridae</taxon>
        <taxon>Pentapetalae</taxon>
        <taxon>rosids</taxon>
        <taxon>Vitales</taxon>
        <taxon>Vitaceae</taxon>
        <taxon>Viteae</taxon>
        <taxon>Vitis</taxon>
    </lineage>
</organism>
<keyword evidence="8 12" id="KW-0326">Glycosidase</keyword>
<evidence type="ECO:0000256" key="7">
    <source>
        <dbReference type="ARBA" id="ARBA00022801"/>
    </source>
</evidence>
<dbReference type="AlphaFoldDB" id="A0A438J1S9"/>
<sequence>MEYEAEIVDSTRYDQLGTPATSLGEVNVDDFGAKGDGVTDDTEAFKTAWEETCSSNTAVLVVPQNKKYHVKPITFSGPCKSDSVKLKILGTIKASEDPSDYAKDRSRWLLFYNIKNFQVEGQGTIDGNGKIWWKNSCKINITQPCTNAPTAVSFVQCDNLKVYGLNVQDAQQMHVSFEESMNVQASNIMVTSSEESPNTDGIHVTRSENVQIIKTVIKTGDDCISIVNGSTNIEAIDVTCGPGHGISIGSLGKGKSEARVSNVMVNTAKLIGTTNGVRIKTWQGGSGYAENIVFQDIKMENVSNPIIIDQNYCDQETPCNEQNSAVQIRNIVYKNITGTSATKMTIIFNCSKTLPCQGIVQKDINLVYKEN</sequence>
<comment type="similarity">
    <text evidence="2 12">Belongs to the glycosyl hydrolase 28 family.</text>
</comment>
<dbReference type="PROSITE" id="PS00502">
    <property type="entry name" value="POLYGALACTURONASE"/>
    <property type="match status" value="1"/>
</dbReference>
<dbReference type="GO" id="GO:0009830">
    <property type="term" value="P:cell wall modification involved in abscission"/>
    <property type="evidence" value="ECO:0007669"/>
    <property type="project" value="UniProtKB-ARBA"/>
</dbReference>
<evidence type="ECO:0000256" key="3">
    <source>
        <dbReference type="ARBA" id="ARBA00012736"/>
    </source>
</evidence>
<evidence type="ECO:0000256" key="10">
    <source>
        <dbReference type="ARBA" id="ARBA00034074"/>
    </source>
</evidence>
<dbReference type="GO" id="GO:0009901">
    <property type="term" value="P:anther dehiscence"/>
    <property type="evidence" value="ECO:0007669"/>
    <property type="project" value="UniProtKB-ARBA"/>
</dbReference>
<keyword evidence="5" id="KW-0964">Secreted</keyword>
<dbReference type="EC" id="3.2.1.15" evidence="3"/>
<comment type="subcellular location">
    <subcellularLocation>
        <location evidence="1">Secreted</location>
        <location evidence="1">Cell wall</location>
    </subcellularLocation>
</comment>
<dbReference type="GO" id="GO:0005975">
    <property type="term" value="P:carbohydrate metabolic process"/>
    <property type="evidence" value="ECO:0007669"/>
    <property type="project" value="InterPro"/>
</dbReference>
<protein>
    <recommendedName>
        <fullName evidence="3">endo-polygalacturonase</fullName>
        <ecNumber evidence="3">3.2.1.15</ecNumber>
    </recommendedName>
</protein>
<proteinExistence type="inferred from homology"/>
<evidence type="ECO:0000256" key="11">
    <source>
        <dbReference type="PROSITE-ProRule" id="PRU10052"/>
    </source>
</evidence>
<evidence type="ECO:0000256" key="9">
    <source>
        <dbReference type="ARBA" id="ARBA00023316"/>
    </source>
</evidence>
<reference evidence="13 14" key="1">
    <citation type="journal article" date="2018" name="PLoS Genet.">
        <title>Population sequencing reveals clonal diversity and ancestral inbreeding in the grapevine cultivar Chardonnay.</title>
        <authorList>
            <person name="Roach M.J."/>
            <person name="Johnson D.L."/>
            <person name="Bohlmann J."/>
            <person name="van Vuuren H.J."/>
            <person name="Jones S.J."/>
            <person name="Pretorius I.S."/>
            <person name="Schmidt S.A."/>
            <person name="Borneman A.R."/>
        </authorList>
    </citation>
    <scope>NUCLEOTIDE SEQUENCE [LARGE SCALE GENOMIC DNA]</scope>
    <source>
        <strain evidence="14">cv. Chardonnay</strain>
        <tissue evidence="13">Leaf</tissue>
    </source>
</reference>
<comment type="catalytic activity">
    <reaction evidence="10">
        <text>(1,4-alpha-D-galacturonosyl)n+m + H2O = (1,4-alpha-D-galacturonosyl)n + (1,4-alpha-D-galacturonosyl)m.</text>
        <dbReference type="EC" id="3.2.1.15"/>
    </reaction>
</comment>
<keyword evidence="7 12" id="KW-0378">Hydrolase</keyword>
<evidence type="ECO:0000256" key="12">
    <source>
        <dbReference type="RuleBase" id="RU361169"/>
    </source>
</evidence>
<dbReference type="InterPro" id="IPR000743">
    <property type="entry name" value="Glyco_hydro_28"/>
</dbReference>
<dbReference type="Pfam" id="PF00295">
    <property type="entry name" value="Glyco_hydro_28"/>
    <property type="match status" value="1"/>
</dbReference>
<keyword evidence="4" id="KW-0134">Cell wall</keyword>
<evidence type="ECO:0000256" key="8">
    <source>
        <dbReference type="ARBA" id="ARBA00023295"/>
    </source>
</evidence>
<dbReference type="InterPro" id="IPR011050">
    <property type="entry name" value="Pectin_lyase_fold/virulence"/>
</dbReference>
<dbReference type="InterPro" id="IPR012334">
    <property type="entry name" value="Pectin_lyas_fold"/>
</dbReference>
<evidence type="ECO:0000256" key="2">
    <source>
        <dbReference type="ARBA" id="ARBA00008834"/>
    </source>
</evidence>